<dbReference type="EMBL" id="NPDY01000004">
    <property type="protein sequence ID" value="PJZ70270.1"/>
    <property type="molecule type" value="Genomic_DNA"/>
</dbReference>
<evidence type="ECO:0000256" key="3">
    <source>
        <dbReference type="PIRSR" id="PIRSR000390-2"/>
    </source>
</evidence>
<dbReference type="InterPro" id="IPR015422">
    <property type="entry name" value="PyrdxlP-dep_Trfase_small"/>
</dbReference>
<evidence type="ECO:0000256" key="4">
    <source>
        <dbReference type="RuleBase" id="RU004508"/>
    </source>
</evidence>
<proteinExistence type="inferred from homology"/>
<dbReference type="AlphaFoldDB" id="A0A2M9ZL95"/>
<dbReference type="PANTHER" id="PTHR30244:SF34">
    <property type="entry name" value="DTDP-4-AMINO-4,6-DIDEOXYGALACTOSE TRANSAMINASE"/>
    <property type="match status" value="1"/>
</dbReference>
<keyword evidence="6" id="KW-0032">Aminotransferase</keyword>
<dbReference type="GO" id="GO:0000271">
    <property type="term" value="P:polysaccharide biosynthetic process"/>
    <property type="evidence" value="ECO:0007669"/>
    <property type="project" value="TreeGrafter"/>
</dbReference>
<keyword evidence="7" id="KW-1185">Reference proteome</keyword>
<keyword evidence="6" id="KW-0808">Transferase</keyword>
<dbReference type="Pfam" id="PF01041">
    <property type="entry name" value="DegT_DnrJ_EryC1"/>
    <property type="match status" value="1"/>
</dbReference>
<dbReference type="InterPro" id="IPR015421">
    <property type="entry name" value="PyrdxlP-dep_Trfase_major"/>
</dbReference>
<organism evidence="6 8">
    <name type="scientific">Leptospira perolatii</name>
    <dbReference type="NCBI Taxonomy" id="2023191"/>
    <lineage>
        <taxon>Bacteria</taxon>
        <taxon>Pseudomonadati</taxon>
        <taxon>Spirochaetota</taxon>
        <taxon>Spirochaetia</taxon>
        <taxon>Leptospirales</taxon>
        <taxon>Leptospiraceae</taxon>
        <taxon>Leptospira</taxon>
    </lineage>
</organism>
<feature type="modified residue" description="N6-(pyridoxal phosphate)lysine" evidence="3">
    <location>
        <position position="186"/>
    </location>
</feature>
<evidence type="ECO:0000256" key="2">
    <source>
        <dbReference type="PIRSR" id="PIRSR000390-1"/>
    </source>
</evidence>
<dbReference type="GO" id="GO:0030170">
    <property type="term" value="F:pyridoxal phosphate binding"/>
    <property type="evidence" value="ECO:0007669"/>
    <property type="project" value="TreeGrafter"/>
</dbReference>
<evidence type="ECO:0000313" key="8">
    <source>
        <dbReference type="Proteomes" id="UP000231990"/>
    </source>
</evidence>
<accession>A0A2M9ZL95</accession>
<evidence type="ECO:0000256" key="1">
    <source>
        <dbReference type="ARBA" id="ARBA00037999"/>
    </source>
</evidence>
<sequence length="385" mass="43167">MNSRKFIPVCEPALLGNELEYVTSAVRDGWISSNGEFVGKFEKSFSEYSQTKFGVGVCNGTVALHVALSALGIGPGDEVIIPDFTMIATAFAVTYTGAMPVIVDADPETWNIDPTLIRKAITKKTKAIIPVHIMGLVCDMEEILKIAKEYNLSVLEDAAEAHGATYQGRRAGSFGDISAFSFYSNKNLTTGEGGMVLTNREDYYKRVLYFKNLCFPLEGERNYFHEDIGFNYRISNLHAAIGLAQIEKADEYKSLRRKNNQEYRKYFAGNPKIRLQWQPGDSKKTGYDPKDEHVHWMNSIVIDPDKSKVTRDELMRELKARGIDSRKLFMGMSVQPSLIRYGCNMKELKPVSQLLGENGLYLPSSSTLNSEDIKYISETVLQILG</sequence>
<dbReference type="CDD" id="cd00616">
    <property type="entry name" value="AHBA_syn"/>
    <property type="match status" value="1"/>
</dbReference>
<dbReference type="Proteomes" id="UP000231990">
    <property type="component" value="Unassembled WGS sequence"/>
</dbReference>
<dbReference type="EMBL" id="NPDZ01000007">
    <property type="protein sequence ID" value="PJZ72846.1"/>
    <property type="molecule type" value="Genomic_DNA"/>
</dbReference>
<comment type="similarity">
    <text evidence="1 4">Belongs to the DegT/DnrJ/EryC1 family.</text>
</comment>
<dbReference type="GO" id="GO:0008483">
    <property type="term" value="F:transaminase activity"/>
    <property type="evidence" value="ECO:0007669"/>
    <property type="project" value="UniProtKB-KW"/>
</dbReference>
<dbReference type="InterPro" id="IPR015424">
    <property type="entry name" value="PyrdxlP-dep_Trfase"/>
</dbReference>
<evidence type="ECO:0000313" key="7">
    <source>
        <dbReference type="Proteomes" id="UP000231962"/>
    </source>
</evidence>
<feature type="active site" description="Proton acceptor" evidence="2">
    <location>
        <position position="186"/>
    </location>
</feature>
<name>A0A2M9ZL95_9LEPT</name>
<dbReference type="Gene3D" id="3.90.1150.10">
    <property type="entry name" value="Aspartate Aminotransferase, domain 1"/>
    <property type="match status" value="1"/>
</dbReference>
<protein>
    <submittedName>
        <fullName evidence="6">Aminotransferase DegT</fullName>
    </submittedName>
</protein>
<dbReference type="InterPro" id="IPR000653">
    <property type="entry name" value="DegT/StrS_aminotransferase"/>
</dbReference>
<dbReference type="OrthoDB" id="9810913at2"/>
<dbReference type="PIRSF" id="PIRSF000390">
    <property type="entry name" value="PLP_StrS"/>
    <property type="match status" value="1"/>
</dbReference>
<comment type="caution">
    <text evidence="6">The sequence shown here is derived from an EMBL/GenBank/DDBJ whole genome shotgun (WGS) entry which is preliminary data.</text>
</comment>
<dbReference type="Proteomes" id="UP000231962">
    <property type="component" value="Unassembled WGS sequence"/>
</dbReference>
<dbReference type="SUPFAM" id="SSF53383">
    <property type="entry name" value="PLP-dependent transferases"/>
    <property type="match status" value="1"/>
</dbReference>
<gene>
    <name evidence="5" type="ORF">CH360_06610</name>
    <name evidence="6" type="ORF">CH373_12360</name>
</gene>
<evidence type="ECO:0000313" key="6">
    <source>
        <dbReference type="EMBL" id="PJZ72846.1"/>
    </source>
</evidence>
<dbReference type="Gene3D" id="3.40.640.10">
    <property type="entry name" value="Type I PLP-dependent aspartate aminotransferase-like (Major domain)"/>
    <property type="match status" value="1"/>
</dbReference>
<dbReference type="RefSeq" id="WP_100713232.1">
    <property type="nucleotide sequence ID" value="NZ_NPDY01000004.1"/>
</dbReference>
<evidence type="ECO:0000313" key="5">
    <source>
        <dbReference type="EMBL" id="PJZ70270.1"/>
    </source>
</evidence>
<dbReference type="PANTHER" id="PTHR30244">
    <property type="entry name" value="TRANSAMINASE"/>
    <property type="match status" value="1"/>
</dbReference>
<keyword evidence="3 4" id="KW-0663">Pyridoxal phosphate</keyword>
<reference evidence="7 8" key="1">
    <citation type="submission" date="2017-07" db="EMBL/GenBank/DDBJ databases">
        <title>Leptospira spp. isolated from tropical soils.</title>
        <authorList>
            <person name="Thibeaux R."/>
            <person name="Iraola G."/>
            <person name="Ferres I."/>
            <person name="Bierque E."/>
            <person name="Girault D."/>
            <person name="Soupe-Gilbert M.-E."/>
            <person name="Picardeau M."/>
            <person name="Goarant C."/>
        </authorList>
    </citation>
    <scope>NUCLEOTIDE SEQUENCE [LARGE SCALE GENOMIC DNA]</scope>
    <source>
        <strain evidence="6 8">FH1-B-B1</strain>
        <strain evidence="5 7">FH1-B-C1</strain>
    </source>
</reference>